<dbReference type="AlphaFoldDB" id="A0A813ADH6"/>
<gene>
    <name evidence="1" type="ORF">SNEC2469_LOCUS27554</name>
</gene>
<reference evidence="1" key="1">
    <citation type="submission" date="2021-02" db="EMBL/GenBank/DDBJ databases">
        <authorList>
            <person name="Dougan E. K."/>
            <person name="Rhodes N."/>
            <person name="Thang M."/>
            <person name="Chan C."/>
        </authorList>
    </citation>
    <scope>NUCLEOTIDE SEQUENCE</scope>
</reference>
<sequence length="287" mass="31400">DGWVDSLPPSIRHFNVRLHDLRELNDPHEGAFGTCTGRHTGILEGILNSRSGRHLLTLCFVDIEKAVEGHKQTIILPFCMSNRHRSVAMGTLISAGLYVRGMDHFVGHLHANESWADMKCGGKCARCRGHFDDAEATALGNRALAQLDPQMARKRSSTPNKQPREGEILELKDRNAALELRSVTTGFKNSRRSTESWPVYPREITVCKMGVRSVTPIRKGGAPGSSGDGDYSTSFGDGHDTTEAIEEETLSVVPGIDDNPDDATSWAAGLSFPDMMDLARGHQKGPQ</sequence>
<evidence type="ECO:0000313" key="2">
    <source>
        <dbReference type="Proteomes" id="UP000601435"/>
    </source>
</evidence>
<protein>
    <submittedName>
        <fullName evidence="1">Uncharacterized protein</fullName>
    </submittedName>
</protein>
<organism evidence="1 2">
    <name type="scientific">Symbiodinium necroappetens</name>
    <dbReference type="NCBI Taxonomy" id="1628268"/>
    <lineage>
        <taxon>Eukaryota</taxon>
        <taxon>Sar</taxon>
        <taxon>Alveolata</taxon>
        <taxon>Dinophyceae</taxon>
        <taxon>Suessiales</taxon>
        <taxon>Symbiodiniaceae</taxon>
        <taxon>Symbiodinium</taxon>
    </lineage>
</organism>
<dbReference type="EMBL" id="CAJNJA010058213">
    <property type="protein sequence ID" value="CAE7864718.1"/>
    <property type="molecule type" value="Genomic_DNA"/>
</dbReference>
<dbReference type="Proteomes" id="UP000601435">
    <property type="component" value="Unassembled WGS sequence"/>
</dbReference>
<comment type="caution">
    <text evidence="1">The sequence shown here is derived from an EMBL/GenBank/DDBJ whole genome shotgun (WGS) entry which is preliminary data.</text>
</comment>
<accession>A0A813ADH6</accession>
<feature type="non-terminal residue" evidence="1">
    <location>
        <position position="1"/>
    </location>
</feature>
<evidence type="ECO:0000313" key="1">
    <source>
        <dbReference type="EMBL" id="CAE7864718.1"/>
    </source>
</evidence>
<dbReference type="OrthoDB" id="460229at2759"/>
<proteinExistence type="predicted"/>
<keyword evidence="2" id="KW-1185">Reference proteome</keyword>
<name>A0A813ADH6_9DINO</name>